<dbReference type="AlphaFoldDB" id="X1J5D7"/>
<comment type="caution">
    <text evidence="1">The sequence shown here is derived from an EMBL/GenBank/DDBJ whole genome shotgun (WGS) entry which is preliminary data.</text>
</comment>
<proteinExistence type="predicted"/>
<gene>
    <name evidence="1" type="ORF">S03H2_58598</name>
</gene>
<protein>
    <submittedName>
        <fullName evidence="1">Uncharacterized protein</fullName>
    </submittedName>
</protein>
<accession>X1J5D7</accession>
<evidence type="ECO:0000313" key="1">
    <source>
        <dbReference type="EMBL" id="GAH89207.1"/>
    </source>
</evidence>
<organism evidence="1">
    <name type="scientific">marine sediment metagenome</name>
    <dbReference type="NCBI Taxonomy" id="412755"/>
    <lineage>
        <taxon>unclassified sequences</taxon>
        <taxon>metagenomes</taxon>
        <taxon>ecological metagenomes</taxon>
    </lineage>
</organism>
<reference evidence="1" key="1">
    <citation type="journal article" date="2014" name="Front. Microbiol.">
        <title>High frequency of phylogenetically diverse reductive dehalogenase-homologous genes in deep subseafloor sedimentary metagenomes.</title>
        <authorList>
            <person name="Kawai M."/>
            <person name="Futagami T."/>
            <person name="Toyoda A."/>
            <person name="Takaki Y."/>
            <person name="Nishi S."/>
            <person name="Hori S."/>
            <person name="Arai W."/>
            <person name="Tsubouchi T."/>
            <person name="Morono Y."/>
            <person name="Uchiyama I."/>
            <person name="Ito T."/>
            <person name="Fujiyama A."/>
            <person name="Inagaki F."/>
            <person name="Takami H."/>
        </authorList>
    </citation>
    <scope>NUCLEOTIDE SEQUENCE</scope>
    <source>
        <strain evidence="1">Expedition CK06-06</strain>
    </source>
</reference>
<name>X1J5D7_9ZZZZ</name>
<sequence length="143" mass="17500">MTGITLILFLLSYIPRLFFKNKLHKFLKKYYKIEDNLIARKFKKPLEKIQDELFELSQNQEKKSWLITFLNKQYVFYHQETIEKFKEVYNKGYTEKEILDSLKDFKVNTRAEIKIIKETLVKLERLSDREISVKEHKEKQRFA</sequence>
<dbReference type="EMBL" id="BARU01037634">
    <property type="protein sequence ID" value="GAH89207.1"/>
    <property type="molecule type" value="Genomic_DNA"/>
</dbReference>